<keyword evidence="3" id="KW-0010">Activator</keyword>
<dbReference type="OrthoDB" id="3172070at2"/>
<protein>
    <submittedName>
        <fullName evidence="6">AraC family transcriptional regulator</fullName>
    </submittedName>
</protein>
<dbReference type="SMART" id="SM00342">
    <property type="entry name" value="HTH_ARAC"/>
    <property type="match status" value="1"/>
</dbReference>
<dbReference type="Pfam" id="PF12833">
    <property type="entry name" value="HTH_18"/>
    <property type="match status" value="1"/>
</dbReference>
<dbReference type="Pfam" id="PF02311">
    <property type="entry name" value="AraC_binding"/>
    <property type="match status" value="1"/>
</dbReference>
<evidence type="ECO:0000256" key="2">
    <source>
        <dbReference type="ARBA" id="ARBA00023125"/>
    </source>
</evidence>
<keyword evidence="1" id="KW-0805">Transcription regulation</keyword>
<reference evidence="6 7" key="1">
    <citation type="submission" date="2019-02" db="EMBL/GenBank/DDBJ databases">
        <title>Kribbella capetownensis sp. nov. and Kribbella speibonae sp. nov., isolated from soil.</title>
        <authorList>
            <person name="Curtis S.M."/>
            <person name="Norton I."/>
            <person name="Everest G.J."/>
            <person name="Meyers P.R."/>
        </authorList>
    </citation>
    <scope>NUCLEOTIDE SEQUENCE [LARGE SCALE GENOMIC DNA]</scope>
    <source>
        <strain evidence="6 7">DSM 27082</strain>
    </source>
</reference>
<dbReference type="InterPro" id="IPR037923">
    <property type="entry name" value="HTH-like"/>
</dbReference>
<dbReference type="InterPro" id="IPR014710">
    <property type="entry name" value="RmlC-like_jellyroll"/>
</dbReference>
<dbReference type="Gene3D" id="1.10.10.60">
    <property type="entry name" value="Homeodomain-like"/>
    <property type="match status" value="2"/>
</dbReference>
<proteinExistence type="predicted"/>
<name>A0A4R0IMN0_9ACTN</name>
<keyword evidence="7" id="KW-1185">Reference proteome</keyword>
<dbReference type="InterPro" id="IPR050204">
    <property type="entry name" value="AraC_XylS_family_regulators"/>
</dbReference>
<dbReference type="Gene3D" id="2.60.120.10">
    <property type="entry name" value="Jelly Rolls"/>
    <property type="match status" value="1"/>
</dbReference>
<evidence type="ECO:0000256" key="4">
    <source>
        <dbReference type="ARBA" id="ARBA00023163"/>
    </source>
</evidence>
<gene>
    <name evidence="6" type="ORF">E0H50_13320</name>
</gene>
<dbReference type="InterPro" id="IPR018062">
    <property type="entry name" value="HTH_AraC-typ_CS"/>
</dbReference>
<dbReference type="PROSITE" id="PS01124">
    <property type="entry name" value="HTH_ARAC_FAMILY_2"/>
    <property type="match status" value="1"/>
</dbReference>
<evidence type="ECO:0000256" key="3">
    <source>
        <dbReference type="ARBA" id="ARBA00023159"/>
    </source>
</evidence>
<accession>A0A4R0IMN0</accession>
<feature type="domain" description="HTH araC/xylS-type" evidence="5">
    <location>
        <begin position="216"/>
        <end position="314"/>
    </location>
</feature>
<keyword evidence="4" id="KW-0804">Transcription</keyword>
<evidence type="ECO:0000313" key="7">
    <source>
        <dbReference type="Proteomes" id="UP000292695"/>
    </source>
</evidence>
<dbReference type="InterPro" id="IPR003313">
    <property type="entry name" value="AraC-bd"/>
</dbReference>
<evidence type="ECO:0000256" key="1">
    <source>
        <dbReference type="ARBA" id="ARBA00023015"/>
    </source>
</evidence>
<dbReference type="GO" id="GO:0003700">
    <property type="term" value="F:DNA-binding transcription factor activity"/>
    <property type="evidence" value="ECO:0007669"/>
    <property type="project" value="InterPro"/>
</dbReference>
<dbReference type="PROSITE" id="PS00041">
    <property type="entry name" value="HTH_ARAC_FAMILY_1"/>
    <property type="match status" value="1"/>
</dbReference>
<dbReference type="GO" id="GO:0043565">
    <property type="term" value="F:sequence-specific DNA binding"/>
    <property type="evidence" value="ECO:0007669"/>
    <property type="project" value="InterPro"/>
</dbReference>
<keyword evidence="2" id="KW-0238">DNA-binding</keyword>
<comment type="caution">
    <text evidence="6">The sequence shown here is derived from an EMBL/GenBank/DDBJ whole genome shotgun (WGS) entry which is preliminary data.</text>
</comment>
<dbReference type="InterPro" id="IPR009057">
    <property type="entry name" value="Homeodomain-like_sf"/>
</dbReference>
<organism evidence="6 7">
    <name type="scientific">Kribbella sindirgiensis</name>
    <dbReference type="NCBI Taxonomy" id="1124744"/>
    <lineage>
        <taxon>Bacteria</taxon>
        <taxon>Bacillati</taxon>
        <taxon>Actinomycetota</taxon>
        <taxon>Actinomycetes</taxon>
        <taxon>Propionibacteriales</taxon>
        <taxon>Kribbellaceae</taxon>
        <taxon>Kribbella</taxon>
    </lineage>
</organism>
<dbReference type="EMBL" id="SJKA01000004">
    <property type="protein sequence ID" value="TCC34871.1"/>
    <property type="molecule type" value="Genomic_DNA"/>
</dbReference>
<dbReference type="SUPFAM" id="SSF46689">
    <property type="entry name" value="Homeodomain-like"/>
    <property type="match status" value="2"/>
</dbReference>
<dbReference type="PANTHER" id="PTHR46796">
    <property type="entry name" value="HTH-TYPE TRANSCRIPTIONAL ACTIVATOR RHAS-RELATED"/>
    <property type="match status" value="1"/>
</dbReference>
<sequence length="317" mass="35304">MRSSNRARGRRQCRQRPCPSTYESFDLRGVADVQATGHNLQVSLHRPSGLRAGFHADGFAPGSGLLHAGEQWVPEQFLIEPHDHPVWEIYLQQHGTTHWVAGGESYALRPGHLFAVPPGVTHHLAGRSGNHHFYFAAVDLEVVGARHPGLRMPRTVVHREAGELTYAFAQLVRELTTRYEYAETGLALAVDHLVLAFSRSLAPAAVPQLAMHPAVRTVKRLLDQEFHEHWTLKELADRVGLAPAYLAELFAGELGQPPHRYLNERRIDRARQLLETSDVTVTALALSLGFSSSQHLARVFRQLTGATPTAFRSSRSR</sequence>
<dbReference type="AlphaFoldDB" id="A0A4R0IMN0"/>
<evidence type="ECO:0000313" key="6">
    <source>
        <dbReference type="EMBL" id="TCC34871.1"/>
    </source>
</evidence>
<dbReference type="Proteomes" id="UP000292695">
    <property type="component" value="Unassembled WGS sequence"/>
</dbReference>
<dbReference type="SUPFAM" id="SSF51215">
    <property type="entry name" value="Regulatory protein AraC"/>
    <property type="match status" value="1"/>
</dbReference>
<dbReference type="InterPro" id="IPR018060">
    <property type="entry name" value="HTH_AraC"/>
</dbReference>
<evidence type="ECO:0000259" key="5">
    <source>
        <dbReference type="PROSITE" id="PS01124"/>
    </source>
</evidence>